<reference evidence="1" key="1">
    <citation type="submission" date="2021-05" db="EMBL/GenBank/DDBJ databases">
        <authorList>
            <person name="Scholz U."/>
            <person name="Mascher M."/>
            <person name="Fiebig A."/>
        </authorList>
    </citation>
    <scope>NUCLEOTIDE SEQUENCE [LARGE SCALE GENOMIC DNA]</scope>
</reference>
<keyword evidence="2" id="KW-1185">Reference proteome</keyword>
<reference evidence="1" key="2">
    <citation type="submission" date="2025-09" db="UniProtKB">
        <authorList>
            <consortium name="EnsemblPlants"/>
        </authorList>
    </citation>
    <scope>IDENTIFICATION</scope>
</reference>
<sequence length="270" mass="30110">MHRRKPKAQPHKSSTSMHDAFHIQNSTLRAMDSTLSCLLTPPTSSTRLSRNGAKISRPGCSSGSWHRKGAGTKRRNGGGLRVKALFGDGGGDGFRAMMRIVKLNSAIQNRSVKELMELITEECQYFISHLPPVSVSQMSKNMFLLLHELMLRHQVSFVLKPTENGGFDLGIKWSLEWKGQKLPWDVDCTVSTTHAYTGLLLISQVNKACAPLLQRILQMIYQNLDAVVLIVANKFLPEGTLEDKERSNIIVCAIIGLVVMVLFYAMFNNL</sequence>
<dbReference type="Proteomes" id="UP001732700">
    <property type="component" value="Chromosome 5C"/>
</dbReference>
<proteinExistence type="predicted"/>
<protein>
    <submittedName>
        <fullName evidence="1">Uncharacterized protein</fullName>
    </submittedName>
</protein>
<organism evidence="1 2">
    <name type="scientific">Avena sativa</name>
    <name type="common">Oat</name>
    <dbReference type="NCBI Taxonomy" id="4498"/>
    <lineage>
        <taxon>Eukaryota</taxon>
        <taxon>Viridiplantae</taxon>
        <taxon>Streptophyta</taxon>
        <taxon>Embryophyta</taxon>
        <taxon>Tracheophyta</taxon>
        <taxon>Spermatophyta</taxon>
        <taxon>Magnoliopsida</taxon>
        <taxon>Liliopsida</taxon>
        <taxon>Poales</taxon>
        <taxon>Poaceae</taxon>
        <taxon>BOP clade</taxon>
        <taxon>Pooideae</taxon>
        <taxon>Poodae</taxon>
        <taxon>Poeae</taxon>
        <taxon>Poeae Chloroplast Group 1 (Aveneae type)</taxon>
        <taxon>Aveninae</taxon>
        <taxon>Avena</taxon>
    </lineage>
</organism>
<name>A0ACD5Y8W7_AVESA</name>
<evidence type="ECO:0000313" key="2">
    <source>
        <dbReference type="Proteomes" id="UP001732700"/>
    </source>
</evidence>
<accession>A0ACD5Y8W7</accession>
<dbReference type="EnsemblPlants" id="AVESA.00010b.r2.5CG0932450.1">
    <property type="protein sequence ID" value="AVESA.00010b.r2.5CG0932450.1.CDS"/>
    <property type="gene ID" value="AVESA.00010b.r2.5CG0932450"/>
</dbReference>
<evidence type="ECO:0000313" key="1">
    <source>
        <dbReference type="EnsemblPlants" id="AVESA.00010b.r2.5CG0932450.1.CDS"/>
    </source>
</evidence>